<dbReference type="EMBL" id="UZAM01011425">
    <property type="protein sequence ID" value="VDP16158.1"/>
    <property type="molecule type" value="Genomic_DNA"/>
</dbReference>
<dbReference type="Proteomes" id="UP000270296">
    <property type="component" value="Unassembled WGS sequence"/>
</dbReference>
<proteinExistence type="predicted"/>
<dbReference type="AlphaFoldDB" id="A0A183IXB6"/>
<name>A0A183IXB6_9BILA</name>
<accession>A0A183IXB6</accession>
<evidence type="ECO:0000313" key="1">
    <source>
        <dbReference type="EMBL" id="VDP16158.1"/>
    </source>
</evidence>
<evidence type="ECO:0000313" key="2">
    <source>
        <dbReference type="Proteomes" id="UP000270296"/>
    </source>
</evidence>
<gene>
    <name evidence="1" type="ORF">SBAD_LOCUS8264</name>
</gene>
<evidence type="ECO:0000313" key="3">
    <source>
        <dbReference type="WBParaSite" id="SBAD_0000857201-mRNA-1"/>
    </source>
</evidence>
<keyword evidence="2" id="KW-1185">Reference proteome</keyword>
<reference evidence="3" key="1">
    <citation type="submission" date="2016-06" db="UniProtKB">
        <authorList>
            <consortium name="WormBaseParasite"/>
        </authorList>
    </citation>
    <scope>IDENTIFICATION</scope>
</reference>
<protein>
    <submittedName>
        <fullName evidence="1 3">Uncharacterized protein</fullName>
    </submittedName>
</protein>
<reference evidence="1 2" key="2">
    <citation type="submission" date="2018-11" db="EMBL/GenBank/DDBJ databases">
        <authorList>
            <consortium name="Pathogen Informatics"/>
        </authorList>
    </citation>
    <scope>NUCLEOTIDE SEQUENCE [LARGE SCALE GENOMIC DNA]</scope>
</reference>
<organism evidence="3">
    <name type="scientific">Soboliphyme baturini</name>
    <dbReference type="NCBI Taxonomy" id="241478"/>
    <lineage>
        <taxon>Eukaryota</taxon>
        <taxon>Metazoa</taxon>
        <taxon>Ecdysozoa</taxon>
        <taxon>Nematoda</taxon>
        <taxon>Enoplea</taxon>
        <taxon>Dorylaimia</taxon>
        <taxon>Dioctophymatida</taxon>
        <taxon>Dioctophymatoidea</taxon>
        <taxon>Soboliphymatidae</taxon>
        <taxon>Soboliphyme</taxon>
    </lineage>
</organism>
<sequence>MLKMFVSAKRKRKSLNGRAPVKMISYLIPMTSRFHRKRSVLKLNRRYSILTMTI</sequence>
<dbReference type="WBParaSite" id="SBAD_0000857201-mRNA-1">
    <property type="protein sequence ID" value="SBAD_0000857201-mRNA-1"/>
    <property type="gene ID" value="SBAD_0000857201"/>
</dbReference>